<name>A0A0U2XCV6_9ENTE</name>
<dbReference type="InterPro" id="IPR007492">
    <property type="entry name" value="LytTR_DNA-bd_dom"/>
</dbReference>
<dbReference type="Proteomes" id="UP000067523">
    <property type="component" value="Chromosome"/>
</dbReference>
<dbReference type="PANTHER" id="PTHR37299:SF1">
    <property type="entry name" value="STAGE 0 SPORULATION PROTEIN A HOMOLOG"/>
    <property type="match status" value="1"/>
</dbReference>
<dbReference type="PANTHER" id="PTHR37299">
    <property type="entry name" value="TRANSCRIPTIONAL REGULATOR-RELATED"/>
    <property type="match status" value="1"/>
</dbReference>
<comment type="caution">
    <text evidence="1">Lacks conserved residue(s) required for the propagation of feature annotation.</text>
</comment>
<dbReference type="InterPro" id="IPR001789">
    <property type="entry name" value="Sig_transdc_resp-reg_receiver"/>
</dbReference>
<dbReference type="SMART" id="SM00850">
    <property type="entry name" value="LytTR"/>
    <property type="match status" value="1"/>
</dbReference>
<dbReference type="GO" id="GO:0003677">
    <property type="term" value="F:DNA binding"/>
    <property type="evidence" value="ECO:0007669"/>
    <property type="project" value="InterPro"/>
</dbReference>
<dbReference type="SUPFAM" id="SSF52172">
    <property type="entry name" value="CheY-like"/>
    <property type="match status" value="1"/>
</dbReference>
<dbReference type="AlphaFoldDB" id="A0A0U2XCV6"/>
<accession>A0A0U2XCV6</accession>
<protein>
    <recommendedName>
        <fullName evidence="6">Two-component system response regulator</fullName>
    </recommendedName>
</protein>
<organism evidence="4 5">
    <name type="scientific">Enterococcus rotai</name>
    <dbReference type="NCBI Taxonomy" id="118060"/>
    <lineage>
        <taxon>Bacteria</taxon>
        <taxon>Bacillati</taxon>
        <taxon>Bacillota</taxon>
        <taxon>Bacilli</taxon>
        <taxon>Lactobacillales</taxon>
        <taxon>Enterococcaceae</taxon>
        <taxon>Enterococcus</taxon>
    </lineage>
</organism>
<evidence type="ECO:0000256" key="1">
    <source>
        <dbReference type="PROSITE-ProRule" id="PRU00169"/>
    </source>
</evidence>
<dbReference type="InterPro" id="IPR011006">
    <property type="entry name" value="CheY-like_superfamily"/>
</dbReference>
<dbReference type="SMART" id="SM00448">
    <property type="entry name" value="REC"/>
    <property type="match status" value="1"/>
</dbReference>
<dbReference type="InterPro" id="IPR046947">
    <property type="entry name" value="LytR-like"/>
</dbReference>
<dbReference type="Pfam" id="PF04397">
    <property type="entry name" value="LytTR"/>
    <property type="match status" value="1"/>
</dbReference>
<gene>
    <name evidence="4" type="ORF">ATZ35_05445</name>
</gene>
<dbReference type="RefSeq" id="WP_208929853.1">
    <property type="nucleotide sequence ID" value="NZ_CP013655.1"/>
</dbReference>
<dbReference type="Gene3D" id="3.40.50.2300">
    <property type="match status" value="1"/>
</dbReference>
<dbReference type="EMBL" id="CP013655">
    <property type="protein sequence ID" value="ALS36625.1"/>
    <property type="molecule type" value="Genomic_DNA"/>
</dbReference>
<dbReference type="KEGG" id="erx:ATZ35_05445"/>
<sequence length="244" mass="28796">MKIALCDNNQRDMGNIERTIQLHTSQQYEFDFFTNGEKLIRQLAEKEATYNIYFISIELTEMDGVALAKQIRAFDLEALIIFVAEDIQRMPEVFKVQAFDYLLKPIDQNSLLETIDRANNYFNAIHAYFEFSFNRKLVVLSMSEIVYIVKSGRVAYIHTTEKVYKTYLTMVEIIDKLNKDTFARIHGSYLVNLNYIIEIAKNEVFVKQFEEDIQQEKSLSLPMSRTFKEELKDKYVHFLKTRKS</sequence>
<dbReference type="PROSITE" id="PS50930">
    <property type="entry name" value="HTH_LYTTR"/>
    <property type="match status" value="1"/>
</dbReference>
<dbReference type="PROSITE" id="PS50110">
    <property type="entry name" value="RESPONSE_REGULATORY"/>
    <property type="match status" value="1"/>
</dbReference>
<dbReference type="GO" id="GO:0000156">
    <property type="term" value="F:phosphorelay response regulator activity"/>
    <property type="evidence" value="ECO:0007669"/>
    <property type="project" value="InterPro"/>
</dbReference>
<evidence type="ECO:0000259" key="3">
    <source>
        <dbReference type="PROSITE" id="PS50930"/>
    </source>
</evidence>
<evidence type="ECO:0000313" key="5">
    <source>
        <dbReference type="Proteomes" id="UP000067523"/>
    </source>
</evidence>
<dbReference type="STRING" id="118060.ATZ35_05445"/>
<evidence type="ECO:0000259" key="2">
    <source>
        <dbReference type="PROSITE" id="PS50110"/>
    </source>
</evidence>
<proteinExistence type="predicted"/>
<reference evidence="5" key="1">
    <citation type="submission" date="2015-12" db="EMBL/GenBank/DDBJ databases">
        <authorList>
            <person name="Lauer A."/>
            <person name="Humrighouse B."/>
            <person name="Loparev V."/>
            <person name="Shewmaker P.L."/>
            <person name="Whitney A.M."/>
            <person name="McLaughlin R.W."/>
        </authorList>
    </citation>
    <scope>NUCLEOTIDE SEQUENCE [LARGE SCALE GENOMIC DNA]</scope>
    <source>
        <strain evidence="5">LMG 26678</strain>
    </source>
</reference>
<evidence type="ECO:0000313" key="4">
    <source>
        <dbReference type="EMBL" id="ALS36625.1"/>
    </source>
</evidence>
<feature type="domain" description="HTH LytTR-type" evidence="3">
    <location>
        <begin position="129"/>
        <end position="201"/>
    </location>
</feature>
<keyword evidence="5" id="KW-1185">Reference proteome</keyword>
<evidence type="ECO:0008006" key="6">
    <source>
        <dbReference type="Google" id="ProtNLM"/>
    </source>
</evidence>
<dbReference type="Gene3D" id="2.40.50.1020">
    <property type="entry name" value="LytTr DNA-binding domain"/>
    <property type="match status" value="1"/>
</dbReference>
<feature type="domain" description="Response regulatory" evidence="2">
    <location>
        <begin position="2"/>
        <end position="119"/>
    </location>
</feature>
<dbReference type="Pfam" id="PF00072">
    <property type="entry name" value="Response_reg"/>
    <property type="match status" value="1"/>
</dbReference>